<evidence type="ECO:0000313" key="4">
    <source>
        <dbReference type="EMBL" id="MSS83898.1"/>
    </source>
</evidence>
<feature type="domain" description="HTH merR-type" evidence="3">
    <location>
        <begin position="46"/>
        <end position="102"/>
    </location>
</feature>
<dbReference type="InterPro" id="IPR009061">
    <property type="entry name" value="DNA-bd_dom_put_sf"/>
</dbReference>
<dbReference type="PANTHER" id="PTHR30204:SF89">
    <property type="entry name" value="HTH MERR-TYPE DOMAIN-CONTAINING PROTEIN"/>
    <property type="match status" value="1"/>
</dbReference>
<dbReference type="InterPro" id="IPR000551">
    <property type="entry name" value="MerR-type_HTH_dom"/>
</dbReference>
<accession>A0A6N7W6W5</accession>
<dbReference type="Proteomes" id="UP000470875">
    <property type="component" value="Unassembled WGS sequence"/>
</dbReference>
<dbReference type="AlphaFoldDB" id="A0A6N7W6W5"/>
<keyword evidence="5" id="KW-1185">Reference proteome</keyword>
<proteinExistence type="predicted"/>
<dbReference type="SMART" id="SM00422">
    <property type="entry name" value="HTH_MERR"/>
    <property type="match status" value="1"/>
</dbReference>
<evidence type="ECO:0000259" key="3">
    <source>
        <dbReference type="PROSITE" id="PS50937"/>
    </source>
</evidence>
<dbReference type="InterPro" id="IPR047057">
    <property type="entry name" value="MerR_fam"/>
</dbReference>
<dbReference type="SUPFAM" id="SSF46955">
    <property type="entry name" value="Putative DNA-binding domain"/>
    <property type="match status" value="1"/>
</dbReference>
<feature type="region of interest" description="Disordered" evidence="2">
    <location>
        <begin position="1"/>
        <end position="21"/>
    </location>
</feature>
<dbReference type="EMBL" id="VULO01000004">
    <property type="protein sequence ID" value="MSS83898.1"/>
    <property type="molecule type" value="Genomic_DNA"/>
</dbReference>
<dbReference type="GO" id="GO:0003677">
    <property type="term" value="F:DNA binding"/>
    <property type="evidence" value="ECO:0007669"/>
    <property type="project" value="UniProtKB-KW"/>
</dbReference>
<protein>
    <submittedName>
        <fullName evidence="4">MerR family transcriptional regulator</fullName>
    </submittedName>
</protein>
<comment type="caution">
    <text evidence="4">The sequence shown here is derived from an EMBL/GenBank/DDBJ whole genome shotgun (WGS) entry which is preliminary data.</text>
</comment>
<dbReference type="Pfam" id="PF13411">
    <property type="entry name" value="MerR_1"/>
    <property type="match status" value="1"/>
</dbReference>
<reference evidence="4 5" key="1">
    <citation type="submission" date="2019-08" db="EMBL/GenBank/DDBJ databases">
        <title>In-depth cultivation of the pig gut microbiome towards novel bacterial diversity and tailored functional studies.</title>
        <authorList>
            <person name="Wylensek D."/>
            <person name="Hitch T.C.A."/>
            <person name="Clavel T."/>
        </authorList>
    </citation>
    <scope>NUCLEOTIDE SEQUENCE [LARGE SCALE GENOMIC DNA]</scope>
    <source>
        <strain evidence="4 5">WB03_NA08</strain>
    </source>
</reference>
<evidence type="ECO:0000313" key="5">
    <source>
        <dbReference type="Proteomes" id="UP000470875"/>
    </source>
</evidence>
<dbReference type="PROSITE" id="PS50937">
    <property type="entry name" value="HTH_MERR_2"/>
    <property type="match status" value="1"/>
</dbReference>
<dbReference type="PANTHER" id="PTHR30204">
    <property type="entry name" value="REDOX-CYCLING DRUG-SENSING TRANSCRIPTIONAL ACTIVATOR SOXR"/>
    <property type="match status" value="1"/>
</dbReference>
<gene>
    <name evidence="4" type="ORF">FYJ24_03795</name>
</gene>
<organism evidence="4 5">
    <name type="scientific">Scrofimicrobium canadense</name>
    <dbReference type="NCBI Taxonomy" id="2652290"/>
    <lineage>
        <taxon>Bacteria</taxon>
        <taxon>Bacillati</taxon>
        <taxon>Actinomycetota</taxon>
        <taxon>Actinomycetes</taxon>
        <taxon>Actinomycetales</taxon>
        <taxon>Actinomycetaceae</taxon>
        <taxon>Scrofimicrobium</taxon>
    </lineage>
</organism>
<name>A0A6N7W6W5_9ACTO</name>
<evidence type="ECO:0000256" key="2">
    <source>
        <dbReference type="SAM" id="MobiDB-lite"/>
    </source>
</evidence>
<sequence>MSNLSTAALPHDEIGPGTWPRGVDRTPKYSIGVLVGLLKEEFPATTVSKIRFLEDQGLVKPFRTGSGYRKYSPADLERIRFILAQQRDSYAPLKIIHEQLEALDGGYDIGPEPAARLVSSEGEVVVPQGQSVTLRTLREVTGAPSDIIEECVRVGLIHPDLGGRFPARAVKVVTLVQKLGESGVQARSLRGVRVSADRCADLVERVITSRENRSRPGDRERNRSQAEQLSENISDLHNEIFVLAVAALLE</sequence>
<dbReference type="Gene3D" id="1.10.1660.10">
    <property type="match status" value="1"/>
</dbReference>
<dbReference type="CDD" id="cd00592">
    <property type="entry name" value="HTH_MerR-like"/>
    <property type="match status" value="1"/>
</dbReference>
<dbReference type="GO" id="GO:0003700">
    <property type="term" value="F:DNA-binding transcription factor activity"/>
    <property type="evidence" value="ECO:0007669"/>
    <property type="project" value="InterPro"/>
</dbReference>
<keyword evidence="1" id="KW-0238">DNA-binding</keyword>
<evidence type="ECO:0000256" key="1">
    <source>
        <dbReference type="ARBA" id="ARBA00023125"/>
    </source>
</evidence>
<dbReference type="RefSeq" id="WP_154543774.1">
    <property type="nucleotide sequence ID" value="NZ_VULO01000004.1"/>
</dbReference>